<protein>
    <submittedName>
        <fullName evidence="1">Uncharacterized protein</fullName>
    </submittedName>
</protein>
<dbReference type="EMBL" id="CYXP01000006">
    <property type="protein sequence ID" value="CUN22089.1"/>
    <property type="molecule type" value="Genomic_DNA"/>
</dbReference>
<proteinExistence type="predicted"/>
<dbReference type="AlphaFoldDB" id="A0A173V432"/>
<sequence>MKVVFSCFMGSKDNHEPAYTVREQANKLFAVYHGSHPLQKDIVNLPAAVNIIMNKMNIWKEI</sequence>
<gene>
    <name evidence="1" type="ORF">ERS852429_02607</name>
</gene>
<reference evidence="1 2" key="1">
    <citation type="submission" date="2015-09" db="EMBL/GenBank/DDBJ databases">
        <authorList>
            <consortium name="Pathogen Informatics"/>
        </authorList>
    </citation>
    <scope>NUCLEOTIDE SEQUENCE [LARGE SCALE GENOMIC DNA]</scope>
    <source>
        <strain evidence="1 2">2789STDY5608872</strain>
    </source>
</reference>
<name>A0A173V432_PARDI</name>
<evidence type="ECO:0000313" key="1">
    <source>
        <dbReference type="EMBL" id="CUN22089.1"/>
    </source>
</evidence>
<evidence type="ECO:0000313" key="2">
    <source>
        <dbReference type="Proteomes" id="UP000095591"/>
    </source>
</evidence>
<dbReference type="Proteomes" id="UP000095591">
    <property type="component" value="Unassembled WGS sequence"/>
</dbReference>
<organism evidence="1 2">
    <name type="scientific">Parabacteroides distasonis</name>
    <dbReference type="NCBI Taxonomy" id="823"/>
    <lineage>
        <taxon>Bacteria</taxon>
        <taxon>Pseudomonadati</taxon>
        <taxon>Bacteroidota</taxon>
        <taxon>Bacteroidia</taxon>
        <taxon>Bacteroidales</taxon>
        <taxon>Tannerellaceae</taxon>
        <taxon>Parabacteroides</taxon>
    </lineage>
</organism>
<dbReference type="RefSeq" id="WP_057319495.1">
    <property type="nucleotide sequence ID" value="NZ_CYXP01000006.1"/>
</dbReference>
<accession>A0A173V432</accession>